<dbReference type="KEGG" id="scyp:JYB88_07225"/>
<dbReference type="RefSeq" id="WP_207325973.1">
    <property type="nucleotide sequence ID" value="NZ_CP071504.1"/>
</dbReference>
<sequence length="66" mass="7578">MNRQSLPSPCVRNCCLDEADLCLGCGRTLEEVLRWHHADLAEQQAILERAQSRLAKRQQAQPLQDY</sequence>
<organism evidence="1 2">
    <name type="scientific">Shewanella cyperi</name>
    <dbReference type="NCBI Taxonomy" id="2814292"/>
    <lineage>
        <taxon>Bacteria</taxon>
        <taxon>Pseudomonadati</taxon>
        <taxon>Pseudomonadota</taxon>
        <taxon>Gammaproteobacteria</taxon>
        <taxon>Alteromonadales</taxon>
        <taxon>Shewanellaceae</taxon>
        <taxon>Shewanella</taxon>
    </lineage>
</organism>
<proteinExistence type="predicted"/>
<gene>
    <name evidence="1" type="ORF">JYB88_07225</name>
</gene>
<dbReference type="PANTHER" id="PTHR35175:SF2">
    <property type="entry name" value="DUF1289 DOMAIN-CONTAINING PROTEIN"/>
    <property type="match status" value="1"/>
</dbReference>
<evidence type="ECO:0000313" key="2">
    <source>
        <dbReference type="Proteomes" id="UP000663281"/>
    </source>
</evidence>
<dbReference type="Pfam" id="PF06945">
    <property type="entry name" value="DUF1289"/>
    <property type="match status" value="1"/>
</dbReference>
<protein>
    <submittedName>
        <fullName evidence="1">DUF1289 domain-containing protein</fullName>
    </submittedName>
</protein>
<evidence type="ECO:0000313" key="1">
    <source>
        <dbReference type="EMBL" id="QSX31414.1"/>
    </source>
</evidence>
<reference evidence="1 2" key="1">
    <citation type="submission" date="2021-03" db="EMBL/GenBank/DDBJ databases">
        <title>Novel species identification of genus Shewanella.</title>
        <authorList>
            <person name="Liu G."/>
            <person name="Zhang Q."/>
        </authorList>
    </citation>
    <scope>NUCLEOTIDE SEQUENCE [LARGE SCALE GENOMIC DNA]</scope>
    <source>
        <strain evidence="1 2">FJAT-53726</strain>
    </source>
</reference>
<dbReference type="AlphaFoldDB" id="A0A974XN32"/>
<name>A0A974XN32_9GAMM</name>
<dbReference type="PANTHER" id="PTHR35175">
    <property type="entry name" value="DUF1289 DOMAIN-CONTAINING PROTEIN"/>
    <property type="match status" value="1"/>
</dbReference>
<accession>A0A974XN32</accession>
<dbReference type="Proteomes" id="UP000663281">
    <property type="component" value="Chromosome"/>
</dbReference>
<dbReference type="EMBL" id="CP071504">
    <property type="protein sequence ID" value="QSX31414.1"/>
    <property type="molecule type" value="Genomic_DNA"/>
</dbReference>
<dbReference type="InterPro" id="IPR010710">
    <property type="entry name" value="DUF1289"/>
</dbReference>
<keyword evidence="2" id="KW-1185">Reference proteome</keyword>